<proteinExistence type="predicted"/>
<keyword evidence="1" id="KW-0812">Transmembrane</keyword>
<dbReference type="KEGG" id="schv:BRCON_0808"/>
<evidence type="ECO:0000313" key="2">
    <source>
        <dbReference type="EMBL" id="AXA35585.1"/>
    </source>
</evidence>
<organism evidence="2 3">
    <name type="scientific">Sumerlaea chitinivorans</name>
    <dbReference type="NCBI Taxonomy" id="2250252"/>
    <lineage>
        <taxon>Bacteria</taxon>
        <taxon>Candidatus Sumerlaeota</taxon>
        <taxon>Candidatus Sumerlaeia</taxon>
        <taxon>Candidatus Sumerlaeales</taxon>
        <taxon>Candidatus Sumerlaeaceae</taxon>
        <taxon>Candidatus Sumerlaea</taxon>
    </lineage>
</organism>
<reference evidence="2 3" key="1">
    <citation type="submission" date="2018-05" db="EMBL/GenBank/DDBJ databases">
        <title>A metagenomic window into the 2 km-deep terrestrial subsurface aquifer revealed taxonomically and functionally diverse microbial community comprising novel uncultured bacterial lineages.</title>
        <authorList>
            <person name="Kadnikov V.V."/>
            <person name="Mardanov A.V."/>
            <person name="Beletsky A.V."/>
            <person name="Banks D."/>
            <person name="Pimenov N.V."/>
            <person name="Frank Y.A."/>
            <person name="Karnachuk O.V."/>
            <person name="Ravin N.V."/>
        </authorList>
    </citation>
    <scope>NUCLEOTIDE SEQUENCE [LARGE SCALE GENOMIC DNA]</scope>
    <source>
        <strain evidence="2">BY</strain>
    </source>
</reference>
<protein>
    <submittedName>
        <fullName evidence="2">Uncharacterized protein</fullName>
    </submittedName>
</protein>
<feature type="transmembrane region" description="Helical" evidence="1">
    <location>
        <begin position="20"/>
        <end position="42"/>
    </location>
</feature>
<gene>
    <name evidence="2" type="ORF">BRCON_0808</name>
</gene>
<evidence type="ECO:0000313" key="3">
    <source>
        <dbReference type="Proteomes" id="UP000262583"/>
    </source>
</evidence>
<keyword evidence="1" id="KW-1133">Transmembrane helix</keyword>
<dbReference type="EMBL" id="CP030759">
    <property type="protein sequence ID" value="AXA35585.1"/>
    <property type="molecule type" value="Genomic_DNA"/>
</dbReference>
<dbReference type="Proteomes" id="UP000262583">
    <property type="component" value="Chromosome"/>
</dbReference>
<evidence type="ECO:0000256" key="1">
    <source>
        <dbReference type="SAM" id="Phobius"/>
    </source>
</evidence>
<dbReference type="AlphaFoldDB" id="A0A2Z4Y576"/>
<keyword evidence="1" id="KW-0472">Membrane</keyword>
<sequence length="659" mass="70180">MRKTSRHLVLPRSKSSRGSAMVVTLILVGIMFFAVGVMLLHVRDLSRSTLNKVLYEEAYHTAMSGLAATRNWIREPALAKAHLGSTIGGKLEKITSGAIAFSNYVRANRDNTSLLDNLTVSQIVSYYTAFDASLGSGRILPDGRQVLYEFTGPDNKVIRFRNDALGNPTENLFSNSGNGARAYVTRIRITTPYRSSGTSAAGPYAKDDLRKVTLIIESEGQVIGEPRPKTRIVQQKILIIPGTDTNTPPLVGSTAGLMSGAIVTAGGTSSLNIHWGPVVSKGPINLLGLSPLSIPAKSGDPYELSAASNKFVGAGVGDEKWVKWISADRLYNKTGNNLTPIFPNTLNGVPVTDFFVQVLNGAFNSGAKPLTRGTLSLGGDYNWTGPGQWALPTTGERILFDPIPDGGAAYPMGSGALIQNWQPVAVTVDNMINNILDYESWKSFAIANNGYIRPRAGGGGFVNERGQTLHVTPSGTLTTVSTGNTPLTSLAQISMKRLIPPDGNTAAIPDRMLFIDTPEGRANGTPVTISLGSNDAFFWKGMIYHNGNWSTSGGGAFPTVLMKNPDEYAADPTGSSTGTRIANCYLDGLLYVTGSLSRTGNATIYGCIVTKNGYGGTGSPDIYYNSRLKAGLFSSVSVYGSLQIAEMVTGPIAELNAWL</sequence>
<name>A0A2Z4Y576_SUMC1</name>
<accession>A0A2Z4Y576</accession>